<evidence type="ECO:0000313" key="1">
    <source>
        <dbReference type="EMBL" id="PNR38350.1"/>
    </source>
</evidence>
<accession>A0A2K1J9Y8</accession>
<sequence length="72" mass="8369">MFRIECTCIRNHSPYKEQVSLLNFQTLCRPESPSYIAHTGNHCLCLYMVFLMSHLHCPFQCPHARSTKRAGL</sequence>
<reference evidence="2" key="3">
    <citation type="submission" date="2020-12" db="UniProtKB">
        <authorList>
            <consortium name="EnsemblPlants"/>
        </authorList>
    </citation>
    <scope>IDENTIFICATION</scope>
</reference>
<evidence type="ECO:0000313" key="3">
    <source>
        <dbReference type="Proteomes" id="UP000006727"/>
    </source>
</evidence>
<evidence type="ECO:0000313" key="2">
    <source>
        <dbReference type="EnsemblPlants" id="PAC:32985591.CDS.1"/>
    </source>
</evidence>
<protein>
    <submittedName>
        <fullName evidence="1 2">Uncharacterized protein</fullName>
    </submittedName>
</protein>
<name>A0A2K1J9Y8_PHYPA</name>
<gene>
    <name evidence="1" type="ORF">PHYPA_021461</name>
</gene>
<reference evidence="1 3" key="2">
    <citation type="journal article" date="2018" name="Plant J.">
        <title>The Physcomitrella patens chromosome-scale assembly reveals moss genome structure and evolution.</title>
        <authorList>
            <person name="Lang D."/>
            <person name="Ullrich K.K."/>
            <person name="Murat F."/>
            <person name="Fuchs J."/>
            <person name="Jenkins J."/>
            <person name="Haas F.B."/>
            <person name="Piednoel M."/>
            <person name="Gundlach H."/>
            <person name="Van Bel M."/>
            <person name="Meyberg R."/>
            <person name="Vives C."/>
            <person name="Morata J."/>
            <person name="Symeonidi A."/>
            <person name="Hiss M."/>
            <person name="Muchero W."/>
            <person name="Kamisugi Y."/>
            <person name="Saleh O."/>
            <person name="Blanc G."/>
            <person name="Decker E.L."/>
            <person name="van Gessel N."/>
            <person name="Grimwood J."/>
            <person name="Hayes R.D."/>
            <person name="Graham S.W."/>
            <person name="Gunter L.E."/>
            <person name="McDaniel S.F."/>
            <person name="Hoernstein S.N.W."/>
            <person name="Larsson A."/>
            <person name="Li F.W."/>
            <person name="Perroud P.F."/>
            <person name="Phillips J."/>
            <person name="Ranjan P."/>
            <person name="Rokshar D.S."/>
            <person name="Rothfels C.J."/>
            <person name="Schneider L."/>
            <person name="Shu S."/>
            <person name="Stevenson D.W."/>
            <person name="Thummler F."/>
            <person name="Tillich M."/>
            <person name="Villarreal Aguilar J.C."/>
            <person name="Widiez T."/>
            <person name="Wong G.K."/>
            <person name="Wymore A."/>
            <person name="Zhang Y."/>
            <person name="Zimmer A.D."/>
            <person name="Quatrano R.S."/>
            <person name="Mayer K.F.X."/>
            <person name="Goodstein D."/>
            <person name="Casacuberta J.M."/>
            <person name="Vandepoele K."/>
            <person name="Reski R."/>
            <person name="Cuming A.C."/>
            <person name="Tuskan G.A."/>
            <person name="Maumus F."/>
            <person name="Salse J."/>
            <person name="Schmutz J."/>
            <person name="Rensing S.A."/>
        </authorList>
    </citation>
    <scope>NUCLEOTIDE SEQUENCE [LARGE SCALE GENOMIC DNA]</scope>
    <source>
        <strain evidence="2 3">cv. Gransden 2004</strain>
    </source>
</reference>
<dbReference type="InParanoid" id="A0A2K1J9Y8"/>
<dbReference type="EMBL" id="ABEU02000016">
    <property type="protein sequence ID" value="PNR38350.1"/>
    <property type="molecule type" value="Genomic_DNA"/>
</dbReference>
<reference evidence="1 3" key="1">
    <citation type="journal article" date="2008" name="Science">
        <title>The Physcomitrella genome reveals evolutionary insights into the conquest of land by plants.</title>
        <authorList>
            <person name="Rensing S."/>
            <person name="Lang D."/>
            <person name="Zimmer A."/>
            <person name="Terry A."/>
            <person name="Salamov A."/>
            <person name="Shapiro H."/>
            <person name="Nishiyama T."/>
            <person name="Perroud P.-F."/>
            <person name="Lindquist E."/>
            <person name="Kamisugi Y."/>
            <person name="Tanahashi T."/>
            <person name="Sakakibara K."/>
            <person name="Fujita T."/>
            <person name="Oishi K."/>
            <person name="Shin-I T."/>
            <person name="Kuroki Y."/>
            <person name="Toyoda A."/>
            <person name="Suzuki Y."/>
            <person name="Hashimoto A."/>
            <person name="Yamaguchi K."/>
            <person name="Sugano A."/>
            <person name="Kohara Y."/>
            <person name="Fujiyama A."/>
            <person name="Anterola A."/>
            <person name="Aoki S."/>
            <person name="Ashton N."/>
            <person name="Barbazuk W.B."/>
            <person name="Barker E."/>
            <person name="Bennetzen J."/>
            <person name="Bezanilla M."/>
            <person name="Blankenship R."/>
            <person name="Cho S.H."/>
            <person name="Dutcher S."/>
            <person name="Estelle M."/>
            <person name="Fawcett J.A."/>
            <person name="Gundlach H."/>
            <person name="Hanada K."/>
            <person name="Heyl A."/>
            <person name="Hicks K.A."/>
            <person name="Hugh J."/>
            <person name="Lohr M."/>
            <person name="Mayer K."/>
            <person name="Melkozernov A."/>
            <person name="Murata T."/>
            <person name="Nelson D."/>
            <person name="Pils B."/>
            <person name="Prigge M."/>
            <person name="Reiss B."/>
            <person name="Renner T."/>
            <person name="Rombauts S."/>
            <person name="Rushton P."/>
            <person name="Sanderfoot A."/>
            <person name="Schween G."/>
            <person name="Shiu S.-H."/>
            <person name="Stueber K."/>
            <person name="Theodoulou F.L."/>
            <person name="Tu H."/>
            <person name="Van de Peer Y."/>
            <person name="Verrier P.J."/>
            <person name="Waters E."/>
            <person name="Wood A."/>
            <person name="Yang L."/>
            <person name="Cove D."/>
            <person name="Cuming A."/>
            <person name="Hasebe M."/>
            <person name="Lucas S."/>
            <person name="Mishler D.B."/>
            <person name="Reski R."/>
            <person name="Grigoriev I."/>
            <person name="Quatrano R.S."/>
            <person name="Boore J.L."/>
        </authorList>
    </citation>
    <scope>NUCLEOTIDE SEQUENCE [LARGE SCALE GENOMIC DNA]</scope>
    <source>
        <strain evidence="2 3">cv. Gransden 2004</strain>
    </source>
</reference>
<dbReference type="Gramene" id="Pp3c16_26081V3.1">
    <property type="protein sequence ID" value="PAC:32985591.CDS.1"/>
    <property type="gene ID" value="Pp3c16_26081"/>
</dbReference>
<dbReference type="Proteomes" id="UP000006727">
    <property type="component" value="Chromosome 16"/>
</dbReference>
<keyword evidence="3" id="KW-1185">Reference proteome</keyword>
<dbReference type="AlphaFoldDB" id="A0A2K1J9Y8"/>
<proteinExistence type="predicted"/>
<dbReference type="EnsemblPlants" id="Pp3c16_26081V3.1">
    <property type="protein sequence ID" value="PAC:32985591.CDS.1"/>
    <property type="gene ID" value="Pp3c16_26081"/>
</dbReference>
<organism evidence="1">
    <name type="scientific">Physcomitrium patens</name>
    <name type="common">Spreading-leaved earth moss</name>
    <name type="synonym">Physcomitrella patens</name>
    <dbReference type="NCBI Taxonomy" id="3218"/>
    <lineage>
        <taxon>Eukaryota</taxon>
        <taxon>Viridiplantae</taxon>
        <taxon>Streptophyta</taxon>
        <taxon>Embryophyta</taxon>
        <taxon>Bryophyta</taxon>
        <taxon>Bryophytina</taxon>
        <taxon>Bryopsida</taxon>
        <taxon>Funariidae</taxon>
        <taxon>Funariales</taxon>
        <taxon>Funariaceae</taxon>
        <taxon>Physcomitrium</taxon>
    </lineage>
</organism>